<evidence type="ECO:0000313" key="2">
    <source>
        <dbReference type="EMBL" id="KIJ90045.1"/>
    </source>
</evidence>
<gene>
    <name evidence="1" type="ORF">K443DRAFT_15569</name>
    <name evidence="2" type="ORF">K443DRAFT_15570</name>
</gene>
<reference evidence="1" key="3">
    <citation type="submission" date="2015-02" db="EMBL/GenBank/DDBJ databases">
        <title>Evolutionary Origins and Diversification of the Mycorrhizal Mutualists.</title>
        <authorList>
            <consortium name="DOE Joint Genome Institute"/>
            <consortium name="Mycorrhizal Genomics Consortium"/>
            <person name="Kohler A."/>
            <person name="Kuo A."/>
            <person name="Nagy L.G."/>
            <person name="Floudas D."/>
            <person name="Copeland A."/>
            <person name="Barry K.W."/>
            <person name="Cichocki N."/>
            <person name="Veneault-Fourrey C."/>
            <person name="LaButti K."/>
            <person name="Lindquist E.A."/>
            <person name="Lipzen A."/>
            <person name="Lundell T."/>
            <person name="Morin E."/>
            <person name="Murat C."/>
            <person name="Riley R."/>
            <person name="Ohm R."/>
            <person name="Sun H."/>
            <person name="Tunlid A."/>
            <person name="Henrissat B."/>
            <person name="Grigoriev I.V."/>
            <person name="Hibbett D.S."/>
            <person name="Martin F."/>
        </authorList>
    </citation>
    <scope>NUCLEOTIDE SEQUENCE</scope>
    <source>
        <strain evidence="1">LaAM-08-1</strain>
    </source>
</reference>
<organism evidence="1 3">
    <name type="scientific">Laccaria amethystina LaAM-08-1</name>
    <dbReference type="NCBI Taxonomy" id="1095629"/>
    <lineage>
        <taxon>Eukaryota</taxon>
        <taxon>Fungi</taxon>
        <taxon>Dikarya</taxon>
        <taxon>Basidiomycota</taxon>
        <taxon>Agaricomycotina</taxon>
        <taxon>Agaricomycetes</taxon>
        <taxon>Agaricomycetidae</taxon>
        <taxon>Agaricales</taxon>
        <taxon>Agaricineae</taxon>
        <taxon>Hydnangiaceae</taxon>
        <taxon>Laccaria</taxon>
    </lineage>
</organism>
<sequence length="194" mass="20687">MWCRSFNRLQQIADLKLSIQHEHIHPLITGASPSAAPPADVLPRQSSHGRPVFTLTDPPATQSAPCSFHGRLTYSLCDSDSPPFSSSDAPNTTAVTADSPCSSSFKYFASSPFNPTSPAFQSPFAHPGSRASTHINLIPSKDYRALSIGGPPLSVSTAGSRGSTILYRLPPAEDGALMPPTLYQATPNTQQVPW</sequence>
<name>A0A0C9WGU3_9AGAR</name>
<protein>
    <submittedName>
        <fullName evidence="1">Uncharacterized protein</fullName>
    </submittedName>
</protein>
<reference evidence="3" key="2">
    <citation type="submission" date="2015-01" db="EMBL/GenBank/DDBJ databases">
        <title>Evolutionary Origins and Diversification of the Mycorrhizal Mutualists.</title>
        <authorList>
            <consortium name="DOE Joint Genome Institute"/>
            <consortium name="Mycorrhizal Genomics Consortium"/>
            <person name="Kohler A."/>
            <person name="Kuo A."/>
            <person name="Nagy L.G."/>
            <person name="Floudas D."/>
            <person name="Copeland A."/>
            <person name="Barry K.W."/>
            <person name="Cichocki N."/>
            <person name="Veneault-Fourrey C."/>
            <person name="LaButti K."/>
            <person name="Lindquist E.A."/>
            <person name="Lipzen A."/>
            <person name="Lundell T."/>
            <person name="Morin E."/>
            <person name="Murat C."/>
            <person name="Riley R."/>
            <person name="Ohm R."/>
            <person name="Sun H."/>
            <person name="Tunlid A."/>
            <person name="Henrissat B."/>
            <person name="Grigoriev I.V."/>
            <person name="Hibbett D.S."/>
            <person name="Martin F."/>
        </authorList>
    </citation>
    <scope>NUCLEOTIDE SEQUENCE [LARGE SCALE GENOMIC DNA]</scope>
    <source>
        <strain evidence="3">LaAM-08-1</strain>
    </source>
</reference>
<evidence type="ECO:0000313" key="3">
    <source>
        <dbReference type="Proteomes" id="UP000054477"/>
    </source>
</evidence>
<keyword evidence="3" id="KW-1185">Reference proteome</keyword>
<evidence type="ECO:0000313" key="1">
    <source>
        <dbReference type="EMBL" id="KIJ90044.1"/>
    </source>
</evidence>
<dbReference type="HOGENOM" id="CLU_1402652_0_0_1"/>
<proteinExistence type="predicted"/>
<dbReference type="EMBL" id="KN839309">
    <property type="protein sequence ID" value="KIJ90045.1"/>
    <property type="molecule type" value="Genomic_DNA"/>
</dbReference>
<dbReference type="AlphaFoldDB" id="A0A0C9WGU3"/>
<dbReference type="Proteomes" id="UP000054477">
    <property type="component" value="Unassembled WGS sequence"/>
</dbReference>
<dbReference type="OrthoDB" id="3057032at2759"/>
<dbReference type="EMBL" id="KN839309">
    <property type="protein sequence ID" value="KIJ90044.1"/>
    <property type="molecule type" value="Genomic_DNA"/>
</dbReference>
<accession>A0A0C9WGU3</accession>
<reference evidence="1 3" key="1">
    <citation type="submission" date="2014-04" db="EMBL/GenBank/DDBJ databases">
        <authorList>
            <consortium name="DOE Joint Genome Institute"/>
            <person name="Kuo A."/>
            <person name="Kohler A."/>
            <person name="Nagy L.G."/>
            <person name="Floudas D."/>
            <person name="Copeland A."/>
            <person name="Barry K.W."/>
            <person name="Cichocki N."/>
            <person name="Veneault-Fourrey C."/>
            <person name="LaButti K."/>
            <person name="Lindquist E.A."/>
            <person name="Lipzen A."/>
            <person name="Lundell T."/>
            <person name="Morin E."/>
            <person name="Murat C."/>
            <person name="Sun H."/>
            <person name="Tunlid A."/>
            <person name="Henrissat B."/>
            <person name="Grigoriev I.V."/>
            <person name="Hibbett D.S."/>
            <person name="Martin F."/>
            <person name="Nordberg H.P."/>
            <person name="Cantor M.N."/>
            <person name="Hua S.X."/>
        </authorList>
    </citation>
    <scope>NUCLEOTIDE SEQUENCE [LARGE SCALE GENOMIC DNA]</scope>
    <source>
        <strain evidence="1 3">LaAM-08-1</strain>
    </source>
</reference>